<comment type="caution">
    <text evidence="2">The sequence shown here is derived from an EMBL/GenBank/DDBJ whole genome shotgun (WGS) entry which is preliminary data.</text>
</comment>
<evidence type="ECO:0000256" key="1">
    <source>
        <dbReference type="SAM" id="Phobius"/>
    </source>
</evidence>
<evidence type="ECO:0000313" key="3">
    <source>
        <dbReference type="Proteomes" id="UP001501532"/>
    </source>
</evidence>
<proteinExistence type="predicted"/>
<keyword evidence="3" id="KW-1185">Reference proteome</keyword>
<reference evidence="3" key="1">
    <citation type="journal article" date="2019" name="Int. J. Syst. Evol. Microbiol.">
        <title>The Global Catalogue of Microorganisms (GCM) 10K type strain sequencing project: providing services to taxonomists for standard genome sequencing and annotation.</title>
        <authorList>
            <consortium name="The Broad Institute Genomics Platform"/>
            <consortium name="The Broad Institute Genome Sequencing Center for Infectious Disease"/>
            <person name="Wu L."/>
            <person name="Ma J."/>
        </authorList>
    </citation>
    <scope>NUCLEOTIDE SEQUENCE [LARGE SCALE GENOMIC DNA]</scope>
    <source>
        <strain evidence="3">JCM 9091</strain>
    </source>
</reference>
<keyword evidence="1" id="KW-1133">Transmembrane helix</keyword>
<dbReference type="PANTHER" id="PTHR42305:SF1">
    <property type="entry name" value="MEMBRANE PROTEIN RV1733C-RELATED"/>
    <property type="match status" value="1"/>
</dbReference>
<keyword evidence="1" id="KW-0812">Transmembrane</keyword>
<gene>
    <name evidence="2" type="ORF">GCM10010448_56960</name>
</gene>
<keyword evidence="1" id="KW-0472">Membrane</keyword>
<organism evidence="2 3">
    <name type="scientific">Streptomyces glomeratus</name>
    <dbReference type="NCBI Taxonomy" id="284452"/>
    <lineage>
        <taxon>Bacteria</taxon>
        <taxon>Bacillati</taxon>
        <taxon>Actinomycetota</taxon>
        <taxon>Actinomycetes</taxon>
        <taxon>Kitasatosporales</taxon>
        <taxon>Streptomycetaceae</taxon>
        <taxon>Streptomyces</taxon>
    </lineage>
</organism>
<dbReference type="Proteomes" id="UP001501532">
    <property type="component" value="Unassembled WGS sequence"/>
</dbReference>
<sequence length="199" mass="21233">MAATGRTRGAGGAGAWLWRWRRNPLRRGSDRLEAWLLLGTWALVLLAGVLGGRTVAGAVAHALAAHRAESQAARAVLTQDAVRTPWPRSEDGGGGVWTQVRWTASGVPHTGMAKVRPGTKAGTAVTVWTDNSGDLISRPATGDQARAQAAVVGALAGMGAAGGVLVCGRLLRRRLDRRRMEAWDREWEYVGPQWRSMPG</sequence>
<dbReference type="RefSeq" id="WP_234520093.1">
    <property type="nucleotide sequence ID" value="NZ_BAAAUF010000056.1"/>
</dbReference>
<feature type="transmembrane region" description="Helical" evidence="1">
    <location>
        <begin position="32"/>
        <end position="51"/>
    </location>
</feature>
<evidence type="ECO:0000313" key="2">
    <source>
        <dbReference type="EMBL" id="GAA3066129.1"/>
    </source>
</evidence>
<accession>A0ABP6LXL7</accession>
<name>A0ABP6LXL7_9ACTN</name>
<protein>
    <recommendedName>
        <fullName evidence="4">Integral membrane protein</fullName>
    </recommendedName>
</protein>
<dbReference type="EMBL" id="BAAAUF010000056">
    <property type="protein sequence ID" value="GAA3066129.1"/>
    <property type="molecule type" value="Genomic_DNA"/>
</dbReference>
<feature type="transmembrane region" description="Helical" evidence="1">
    <location>
        <begin position="147"/>
        <end position="171"/>
    </location>
</feature>
<dbReference type="InterPro" id="IPR039708">
    <property type="entry name" value="MT1774/Rv1733c-like"/>
</dbReference>
<dbReference type="PANTHER" id="PTHR42305">
    <property type="entry name" value="MEMBRANE PROTEIN RV1733C-RELATED"/>
    <property type="match status" value="1"/>
</dbReference>
<evidence type="ECO:0008006" key="4">
    <source>
        <dbReference type="Google" id="ProtNLM"/>
    </source>
</evidence>